<evidence type="ECO:0000313" key="3">
    <source>
        <dbReference type="EMBL" id="TXJ51205.1"/>
    </source>
</evidence>
<dbReference type="InterPro" id="IPR051396">
    <property type="entry name" value="Bact_Antivir_Def_Nuclease"/>
</dbReference>
<dbReference type="CDD" id="cd00267">
    <property type="entry name" value="ABC_ATPase"/>
    <property type="match status" value="1"/>
</dbReference>
<comment type="caution">
    <text evidence="3">The sequence shown here is derived from an EMBL/GenBank/DDBJ whole genome shotgun (WGS) entry which is preliminary data.</text>
</comment>
<feature type="coiled-coil region" evidence="1">
    <location>
        <begin position="175"/>
        <end position="242"/>
    </location>
</feature>
<dbReference type="PANTHER" id="PTHR43581:SF4">
    <property type="entry name" value="ATP_GTP PHOSPHATASE"/>
    <property type="match status" value="1"/>
</dbReference>
<dbReference type="PANTHER" id="PTHR43581">
    <property type="entry name" value="ATP/GTP PHOSPHATASE"/>
    <property type="match status" value="1"/>
</dbReference>
<sequence>MAKKLKSRVLKIRNFKNIGVSLKDNEYQEIYLNGYWNDKIIGNIVILIGENNVGKSNILRAMNIIKVKNIDTNSKSNKELLINSKPNNVQYINSALEIKLMDKEYQYGISFENDNISIINNFPNERINKIIKKIKEDMIKLLDKYISIVKNLEPDNEQNKFKNSFERKIDKLNSINLEELKFEKLKKDYERLEGQIKNFRGFCNNNYKDLEDLQQEEDFLDMEEIQREVEEIQKEFKLGEEMQSNTLMHTKIPSIIYYKRMNLQDNDLTISKEDIDKDNKTNFFTPLFNKIEGVIDDIRTAYYNDKTTVINELKKSLYTRIKETFSKKFNMLSSKVFGKHEYDFKIEFDGEYIKLLIERDNESITLSEQSEGFIWFFEFFFQFYFIYDLQVGDIVLIDEPESHLSIPSIRELRNILKEIAKEKGITFITTTHSPFFVDIDYLDEIKIVKKKKEGYGVEIVNFGDIDTHKEADTLKEIIDAFGLGNLNRDIITNPNNKVIFVEGITDYNYLIAFKKLYEYKNNGENLNLSFLPIAGLGKMHENHNEELENKIKLLSKLNNVVVLTDGDETANKFKELSLSEEKLNVIKLTDIDNNFEEIESLFSESDKENFESIIKNKGLEASSLFKNIILDLDKELDEETINNFNKVLLYLKNEKTL</sequence>
<dbReference type="InterPro" id="IPR041685">
    <property type="entry name" value="AAA_GajA/Old/RecF-like"/>
</dbReference>
<accession>A0A5C8FNN2</accession>
<dbReference type="InterPro" id="IPR027417">
    <property type="entry name" value="P-loop_NTPase"/>
</dbReference>
<dbReference type="Gene3D" id="3.40.50.300">
    <property type="entry name" value="P-loop containing nucleotide triphosphate hydrolases"/>
    <property type="match status" value="2"/>
</dbReference>
<protein>
    <recommendedName>
        <fullName evidence="2">Endonuclease GajA/Old nuclease/RecF-like AAA domain-containing protein</fullName>
    </recommendedName>
</protein>
<dbReference type="Pfam" id="PF13175">
    <property type="entry name" value="AAA_15"/>
    <property type="match status" value="1"/>
</dbReference>
<evidence type="ECO:0000259" key="2">
    <source>
        <dbReference type="Pfam" id="PF13175"/>
    </source>
</evidence>
<organism evidence="3 4">
    <name type="scientific">Brachyspira aalborgi</name>
    <dbReference type="NCBI Taxonomy" id="29522"/>
    <lineage>
        <taxon>Bacteria</taxon>
        <taxon>Pseudomonadati</taxon>
        <taxon>Spirochaetota</taxon>
        <taxon>Spirochaetia</taxon>
        <taxon>Brachyspirales</taxon>
        <taxon>Brachyspiraceae</taxon>
        <taxon>Brachyspira</taxon>
    </lineage>
</organism>
<dbReference type="Gene3D" id="3.40.1360.10">
    <property type="match status" value="1"/>
</dbReference>
<proteinExistence type="predicted"/>
<dbReference type="GO" id="GO:0005524">
    <property type="term" value="F:ATP binding"/>
    <property type="evidence" value="ECO:0007669"/>
    <property type="project" value="InterPro"/>
</dbReference>
<name>A0A5C8FNN2_9SPIR</name>
<evidence type="ECO:0000313" key="4">
    <source>
        <dbReference type="Proteomes" id="UP000322307"/>
    </source>
</evidence>
<dbReference type="GO" id="GO:0016887">
    <property type="term" value="F:ATP hydrolysis activity"/>
    <property type="evidence" value="ECO:0007669"/>
    <property type="project" value="InterPro"/>
</dbReference>
<feature type="domain" description="Endonuclease GajA/Old nuclease/RecF-like AAA" evidence="2">
    <location>
        <begin position="10"/>
        <end position="437"/>
    </location>
</feature>
<dbReference type="Proteomes" id="UP000322307">
    <property type="component" value="Unassembled WGS sequence"/>
</dbReference>
<dbReference type="EMBL" id="SAYE01000009">
    <property type="protein sequence ID" value="TXJ51205.1"/>
    <property type="molecule type" value="Genomic_DNA"/>
</dbReference>
<evidence type="ECO:0000256" key="1">
    <source>
        <dbReference type="SAM" id="Coils"/>
    </source>
</evidence>
<dbReference type="SUPFAM" id="SSF52540">
    <property type="entry name" value="P-loop containing nucleoside triphosphate hydrolases"/>
    <property type="match status" value="1"/>
</dbReference>
<reference evidence="3 4" key="1">
    <citation type="journal article" date="1992" name="Lakartidningen">
        <title>[Penicillin V and not amoxicillin is the first choice preparation in acute otitis].</title>
        <authorList>
            <person name="Kamme C."/>
            <person name="Lundgren K."/>
            <person name="Prellner K."/>
        </authorList>
    </citation>
    <scope>NUCLEOTIDE SEQUENCE [LARGE SCALE GENOMIC DNA]</scope>
    <source>
        <strain evidence="3 4">PC3939II</strain>
    </source>
</reference>
<keyword evidence="1" id="KW-0175">Coiled coil</keyword>
<dbReference type="AlphaFoldDB" id="A0A5C8FNN2"/>
<gene>
    <name evidence="3" type="ORF">EPJ84_04875</name>
</gene>
<dbReference type="RefSeq" id="WP_147717843.1">
    <property type="nucleotide sequence ID" value="NZ_SAYE01000009.1"/>
</dbReference>